<name>A0A2R4WSJ5_9HYPH</name>
<dbReference type="AlphaFoldDB" id="A0A2R4WSJ5"/>
<evidence type="ECO:0000313" key="2">
    <source>
        <dbReference type="Proteomes" id="UP000244755"/>
    </source>
</evidence>
<keyword evidence="2" id="KW-1185">Reference proteome</keyword>
<gene>
    <name evidence="1" type="ORF">DA075_29760</name>
</gene>
<evidence type="ECO:0000313" key="1">
    <source>
        <dbReference type="EMBL" id="AWB24526.1"/>
    </source>
</evidence>
<organism evidence="1 2">
    <name type="scientific">Methylobacterium currus</name>
    <dbReference type="NCBI Taxonomy" id="2051553"/>
    <lineage>
        <taxon>Bacteria</taxon>
        <taxon>Pseudomonadati</taxon>
        <taxon>Pseudomonadota</taxon>
        <taxon>Alphaproteobacteria</taxon>
        <taxon>Hyphomicrobiales</taxon>
        <taxon>Methylobacteriaceae</taxon>
        <taxon>Methylobacterium</taxon>
    </lineage>
</organism>
<accession>A0A2R4WSJ5</accession>
<dbReference type="Proteomes" id="UP000244755">
    <property type="component" value="Chromosome 1"/>
</dbReference>
<sequence>MHATTGAVPAERLEVERTQLQPVPPPYGGRSVRQIQAPAVPAPAHPVVGLQHPLALYDGLSGLMTGEPA</sequence>
<dbReference type="OrthoDB" id="2065409at2"/>
<dbReference type="EMBL" id="CP028843">
    <property type="protein sequence ID" value="AWB24526.1"/>
    <property type="molecule type" value="Genomic_DNA"/>
</dbReference>
<dbReference type="RefSeq" id="WP_099956253.1">
    <property type="nucleotide sequence ID" value="NZ_CP028843.1"/>
</dbReference>
<proteinExistence type="predicted"/>
<protein>
    <submittedName>
        <fullName evidence="1">Uncharacterized protein</fullName>
    </submittedName>
</protein>
<dbReference type="KEGG" id="mee:DA075_29760"/>
<reference evidence="1 2" key="1">
    <citation type="submission" date="2018-04" db="EMBL/GenBank/DDBJ databases">
        <title>Methylobacterium sp. PR1016A genome.</title>
        <authorList>
            <person name="Park W."/>
        </authorList>
    </citation>
    <scope>NUCLEOTIDE SEQUENCE [LARGE SCALE GENOMIC DNA]</scope>
    <source>
        <strain evidence="1 2">PR1016A</strain>
    </source>
</reference>